<evidence type="ECO:0000313" key="2">
    <source>
        <dbReference type="Proteomes" id="UP000702544"/>
    </source>
</evidence>
<dbReference type="EMBL" id="JAACAK010000002">
    <property type="protein sequence ID" value="NIR73533.1"/>
    <property type="molecule type" value="Genomic_DNA"/>
</dbReference>
<dbReference type="InterPro" id="IPR003462">
    <property type="entry name" value="ODC_Mu_crystall"/>
</dbReference>
<dbReference type="PIRSF" id="PIRSF001439">
    <property type="entry name" value="CryM"/>
    <property type="match status" value="1"/>
</dbReference>
<dbReference type="Gene3D" id="3.40.50.720">
    <property type="entry name" value="NAD(P)-binding Rossmann-like Domain"/>
    <property type="match status" value="1"/>
</dbReference>
<dbReference type="PANTHER" id="PTHR13812">
    <property type="entry name" value="KETIMINE REDUCTASE MU-CRYSTALLIN"/>
    <property type="match status" value="1"/>
</dbReference>
<dbReference type="AlphaFoldDB" id="A0AAE5CAN1"/>
<sequence>MRTIEEEAIRAAVGAPEALDAVESAFAALGRGAASLPAPMGLEIPEVEGEVHIKSAHIAGAPVFAVKIASGFYRNVDRDLPTGSGLMMVFAADTGFPVALLLDNGYLTDLRTAAAGALAARYLAHERLDTVAVLGSGVQARYQACALQGVRSWRRTVAWSPTAANLRRYCTEMETELGIPFTAAAEPEDAVGAADLVITVTPSRRPLFDAAALRENATVIAVGSDGPDKRELATSVLARADKIVVDRLSQCAALGELHHAVTEGKLSEGDVHAELGEIVIGQAKGRESDELIICDLTGVGVQDAAVAEVAWRRAG</sequence>
<protein>
    <submittedName>
        <fullName evidence="1">Ornithine cyclodeaminase family protein</fullName>
    </submittedName>
</protein>
<organism evidence="1 2">
    <name type="scientific">Candidatus Kutchimonas denitrificans</name>
    <dbReference type="NCBI Taxonomy" id="3056748"/>
    <lineage>
        <taxon>Bacteria</taxon>
        <taxon>Pseudomonadati</taxon>
        <taxon>Gemmatimonadota</taxon>
        <taxon>Gemmatimonadia</taxon>
        <taxon>Candidatus Palauibacterales</taxon>
        <taxon>Candidatus Palauibacteraceae</taxon>
        <taxon>Candidatus Kutchimonas</taxon>
    </lineage>
</organism>
<reference evidence="1 2" key="1">
    <citation type="submission" date="2020-01" db="EMBL/GenBank/DDBJ databases">
        <title>Genomes assembled from Gulf of Kutch pelagic sediment metagenomes.</title>
        <authorList>
            <person name="Chandrashekar M."/>
            <person name="Mahajan M.S."/>
            <person name="Dave K.J."/>
            <person name="Vatsa P."/>
            <person name="Nathani N.M."/>
        </authorList>
    </citation>
    <scope>NUCLEOTIDE SEQUENCE [LARGE SCALE GENOMIC DNA]</scope>
    <source>
        <strain evidence="1">KS3-K002</strain>
    </source>
</reference>
<comment type="caution">
    <text evidence="1">The sequence shown here is derived from an EMBL/GenBank/DDBJ whole genome shotgun (WGS) entry which is preliminary data.</text>
</comment>
<dbReference type="GO" id="GO:0005737">
    <property type="term" value="C:cytoplasm"/>
    <property type="evidence" value="ECO:0007669"/>
    <property type="project" value="TreeGrafter"/>
</dbReference>
<dbReference type="InterPro" id="IPR036291">
    <property type="entry name" value="NAD(P)-bd_dom_sf"/>
</dbReference>
<dbReference type="Gene3D" id="3.30.1780.10">
    <property type="entry name" value="ornithine cyclodeaminase, domain 1"/>
    <property type="match status" value="1"/>
</dbReference>
<name>A0AAE5CAN1_9BACT</name>
<accession>A0AAE5CAN1</accession>
<dbReference type="SUPFAM" id="SSF51735">
    <property type="entry name" value="NAD(P)-binding Rossmann-fold domains"/>
    <property type="match status" value="1"/>
</dbReference>
<gene>
    <name evidence="1" type="ORF">GWO12_00230</name>
</gene>
<dbReference type="Pfam" id="PF02423">
    <property type="entry name" value="OCD_Mu_crystall"/>
    <property type="match status" value="1"/>
</dbReference>
<proteinExistence type="predicted"/>
<dbReference type="InterPro" id="IPR023401">
    <property type="entry name" value="ODC_N"/>
</dbReference>
<evidence type="ECO:0000313" key="1">
    <source>
        <dbReference type="EMBL" id="NIR73533.1"/>
    </source>
</evidence>
<dbReference type="Proteomes" id="UP000702544">
    <property type="component" value="Unassembled WGS sequence"/>
</dbReference>
<dbReference type="PANTHER" id="PTHR13812:SF19">
    <property type="entry name" value="KETIMINE REDUCTASE MU-CRYSTALLIN"/>
    <property type="match status" value="1"/>
</dbReference>